<accession>A0A0G1QSZ4</accession>
<dbReference type="EMBL" id="LCLS01000025">
    <property type="protein sequence ID" value="KKU20888.1"/>
    <property type="molecule type" value="Genomic_DNA"/>
</dbReference>
<evidence type="ECO:0008006" key="3">
    <source>
        <dbReference type="Google" id="ProtNLM"/>
    </source>
</evidence>
<dbReference type="AlphaFoldDB" id="A0A0G1QSZ4"/>
<organism evidence="1 2">
    <name type="scientific">Candidatus Nomurabacteria bacterium GW2011_GWA1_46_11</name>
    <dbReference type="NCBI Taxonomy" id="1618732"/>
    <lineage>
        <taxon>Bacteria</taxon>
        <taxon>Candidatus Nomuraibacteriota</taxon>
    </lineage>
</organism>
<dbReference type="SUPFAM" id="SSF50118">
    <property type="entry name" value="Cell growth inhibitor/plasmid maintenance toxic component"/>
    <property type="match status" value="1"/>
</dbReference>
<reference evidence="1 2" key="1">
    <citation type="journal article" date="2015" name="Nature">
        <title>rRNA introns, odd ribosomes, and small enigmatic genomes across a large radiation of phyla.</title>
        <authorList>
            <person name="Brown C.T."/>
            <person name="Hug L.A."/>
            <person name="Thomas B.C."/>
            <person name="Sharon I."/>
            <person name="Castelle C.J."/>
            <person name="Singh A."/>
            <person name="Wilkins M.J."/>
            <person name="Williams K.H."/>
            <person name="Banfield J.F."/>
        </authorList>
    </citation>
    <scope>NUCLEOTIDE SEQUENCE [LARGE SCALE GENOMIC DNA]</scope>
</reference>
<protein>
    <recommendedName>
        <fullName evidence="3">2,4-dihydroxyhept-2-ene-1,7-dioic acid aldolase</fullName>
    </recommendedName>
</protein>
<dbReference type="Pfam" id="PF02452">
    <property type="entry name" value="PemK_toxin"/>
    <property type="match status" value="1"/>
</dbReference>
<gene>
    <name evidence="1" type="ORF">UX31_C0025G0010</name>
</gene>
<dbReference type="GO" id="GO:0003677">
    <property type="term" value="F:DNA binding"/>
    <property type="evidence" value="ECO:0007669"/>
    <property type="project" value="InterPro"/>
</dbReference>
<dbReference type="InterPro" id="IPR011067">
    <property type="entry name" value="Plasmid_toxin/cell-grow_inhib"/>
</dbReference>
<sequence length="135" mass="15741">MSFSDFDEWNRQKKLLDVRQNAPHCKRGEVWLCNIGRNVGYEMGGSVENVFTRLVLVIKVMSENTFWGLPITSANKDGRKDNHPLYYEIEGTPEILGFVALSQFRLFDTKRLIRLKVRLDKKIVDNAIKRLKELL</sequence>
<evidence type="ECO:0000313" key="1">
    <source>
        <dbReference type="EMBL" id="KKU20888.1"/>
    </source>
</evidence>
<dbReference type="Gene3D" id="2.30.30.110">
    <property type="match status" value="1"/>
</dbReference>
<comment type="caution">
    <text evidence="1">The sequence shown here is derived from an EMBL/GenBank/DDBJ whole genome shotgun (WGS) entry which is preliminary data.</text>
</comment>
<dbReference type="InterPro" id="IPR003477">
    <property type="entry name" value="PemK-like"/>
</dbReference>
<evidence type="ECO:0000313" key="2">
    <source>
        <dbReference type="Proteomes" id="UP000034107"/>
    </source>
</evidence>
<dbReference type="Proteomes" id="UP000034107">
    <property type="component" value="Unassembled WGS sequence"/>
</dbReference>
<proteinExistence type="predicted"/>
<name>A0A0G1QSZ4_9BACT</name>